<dbReference type="EC" id="6.1.1.5" evidence="1"/>
<accession>A0A1V0SBW6</accession>
<dbReference type="Gene3D" id="1.10.730.10">
    <property type="entry name" value="Isoleucyl-tRNA Synthetase, Domain 1"/>
    <property type="match status" value="1"/>
</dbReference>
<keyword evidence="3" id="KW-0547">Nucleotide-binding</keyword>
<dbReference type="Gene3D" id="3.40.50.620">
    <property type="entry name" value="HUPs"/>
    <property type="match status" value="2"/>
</dbReference>
<evidence type="ECO:0000256" key="4">
    <source>
        <dbReference type="ARBA" id="ARBA00022840"/>
    </source>
</evidence>
<keyword evidence="5" id="KW-0648">Protein biosynthesis</keyword>
<evidence type="ECO:0000256" key="7">
    <source>
        <dbReference type="ARBA" id="ARBA00048359"/>
    </source>
</evidence>
<dbReference type="GO" id="GO:0005524">
    <property type="term" value="F:ATP binding"/>
    <property type="evidence" value="ECO:0007669"/>
    <property type="project" value="UniProtKB-KW"/>
</dbReference>
<organism evidence="10">
    <name type="scientific">Catovirus CTV1</name>
    <dbReference type="NCBI Taxonomy" id="1977631"/>
    <lineage>
        <taxon>Viruses</taxon>
        <taxon>Varidnaviria</taxon>
        <taxon>Bamfordvirae</taxon>
        <taxon>Nucleocytoviricota</taxon>
        <taxon>Megaviricetes</taxon>
        <taxon>Imitervirales</taxon>
        <taxon>Mimiviridae</taxon>
        <taxon>Klosneuvirinae</taxon>
        <taxon>Catovirus</taxon>
    </lineage>
</organism>
<feature type="domain" description="Methionyl/Valyl/Leucyl/Isoleucyl-tRNA synthetase anticodon-binding" evidence="9">
    <location>
        <begin position="691"/>
        <end position="831"/>
    </location>
</feature>
<dbReference type="InterPro" id="IPR033709">
    <property type="entry name" value="Anticodon_Ile_ABEc"/>
</dbReference>
<sequence length="1069" mass="125481">MNIQLKQLDDDKSYSGHETNIQNFWKQLNIYDKLQNKLANQELFRFMDGPPFLSSVSLHYGHLLQSFAKNTVLQYQHMQNKNTFNRLGYDTHGLPVEMTVNKQLNLHTRPDIINFGIDNYNRECKNFVNFCSKSWEPIFEKIGRICDFKNHYKTMDTNFMESEIWVFKQLWEKGLIYKGYKIMPYSTACETPLSNFEASDNYKEINTKSVYVLFKIKNQDNTYLVAWTTTPWTLPSNLALCVNPEVEYIKATDENNKKYIVSKDCLNNLKIKVKNIESVGKGSELNGVEYEPVFTYMDREKYVVITDKFVEGTSKIGSGIVHISPSFGQQDYEVCTKNGIIEPHEVGKYCPVDDRGKYTSQIKDYEGQYVFDVNDAIIINLKKRGLHFKTESYTHSYPFCYRTDTPLIYKAVSSYFVKTTDLKDKLLKNSEKINWHPKSVGERYKHWLENIQDWGISRQRFFGTPIPVWTSDDGEEQVVIGSIDELVQLSGIKERPNDLHRDIIDQIEIPSKLGKGMLKRIPDIMDCWFDSACVPYGQIHYPFENSDVWNTQEYLSDFVCEGGDQVKLWFYVLNVISTALFDKPAFKDAICTGIIYDEKGVKFSKKYGNFKDPIELLNKYGADSLRLYLLNSPVINYNPLYFNEKIIAETKQKLIPYISAVKFFVTQYIDLQKKGYMFDINAYKYSNVLTDKWIVSRLGSLVINVQNKMRTLQIDKCIVELLEFIEDLTNWYIKFNRERLRGLDGETEWVVSLSTLFYVILNFIKVMTPFTPFLSEYLYNSINKLDQYINKSVLLCLYPNTSDFIFNEQIECQMMRLKQAVKMVRVLRDKTDNLKTIRVPIKKVIFYHNDEEYLNDIRTIEELAQEQMNCESFEYKNFSDNVYYNLIPNQKSLGLKYKAKAKIIKENLDLVDKINVFKFAKGDIDVIYLDISNERFELTREDVQVNVNKKNENDKYLSLTESDLMISIDTTYDEISHNNYQTRLMLREVQKLRRSVGLNPWNKINVHFNSDNSLHQKLFTENKIHFESKLKCLTTIGFEPESVFCKTEFDWEDFTGQIHKVNIKIQLLD</sequence>
<dbReference type="InterPro" id="IPR002301">
    <property type="entry name" value="Ile-tRNA-ligase"/>
</dbReference>
<dbReference type="InterPro" id="IPR023586">
    <property type="entry name" value="Ile-tRNA-ligase_type2"/>
</dbReference>
<dbReference type="InterPro" id="IPR002300">
    <property type="entry name" value="aa-tRNA-synth_Ia"/>
</dbReference>
<evidence type="ECO:0000256" key="2">
    <source>
        <dbReference type="ARBA" id="ARBA00022598"/>
    </source>
</evidence>
<evidence type="ECO:0000259" key="9">
    <source>
        <dbReference type="Pfam" id="PF08264"/>
    </source>
</evidence>
<dbReference type="PRINTS" id="PR00984">
    <property type="entry name" value="TRNASYNTHILE"/>
</dbReference>
<dbReference type="GO" id="GO:0002161">
    <property type="term" value="F:aminoacyl-tRNA deacylase activity"/>
    <property type="evidence" value="ECO:0007669"/>
    <property type="project" value="InterPro"/>
</dbReference>
<dbReference type="CDD" id="cd07961">
    <property type="entry name" value="Anticodon_Ia_Ile_ABEc"/>
    <property type="match status" value="1"/>
</dbReference>
<dbReference type="EMBL" id="KY684084">
    <property type="protein sequence ID" value="ARF09196.1"/>
    <property type="molecule type" value="Genomic_DNA"/>
</dbReference>
<name>A0A1V0SBW6_9VIRU</name>
<evidence type="ECO:0000259" key="8">
    <source>
        <dbReference type="Pfam" id="PF00133"/>
    </source>
</evidence>
<dbReference type="InterPro" id="IPR013155">
    <property type="entry name" value="M/V/L/I-tRNA-synth_anticd-bd"/>
</dbReference>
<dbReference type="InterPro" id="IPR009008">
    <property type="entry name" value="Val/Leu/Ile-tRNA-synth_edit"/>
</dbReference>
<feature type="domain" description="Aminoacyl-tRNA synthetase class Ia" evidence="8">
    <location>
        <begin position="21"/>
        <end position="635"/>
    </location>
</feature>
<keyword evidence="6 10" id="KW-0030">Aminoacyl-tRNA synthetase</keyword>
<dbReference type="SUPFAM" id="SSF50677">
    <property type="entry name" value="ValRS/IleRS/LeuRS editing domain"/>
    <property type="match status" value="1"/>
</dbReference>
<dbReference type="InterPro" id="IPR014729">
    <property type="entry name" value="Rossmann-like_a/b/a_fold"/>
</dbReference>
<keyword evidence="2" id="KW-0436">Ligase</keyword>
<dbReference type="PANTHER" id="PTHR42780">
    <property type="entry name" value="SOLEUCYL-TRNA SYNTHETASE"/>
    <property type="match status" value="1"/>
</dbReference>
<dbReference type="GO" id="GO:0004822">
    <property type="term" value="F:isoleucine-tRNA ligase activity"/>
    <property type="evidence" value="ECO:0007669"/>
    <property type="project" value="UniProtKB-EC"/>
</dbReference>
<evidence type="ECO:0000256" key="5">
    <source>
        <dbReference type="ARBA" id="ARBA00022917"/>
    </source>
</evidence>
<reference evidence="10" key="1">
    <citation type="journal article" date="2017" name="Science">
        <title>Giant viruses with an expanded complement of translation system components.</title>
        <authorList>
            <person name="Schulz F."/>
            <person name="Yutin N."/>
            <person name="Ivanova N.N."/>
            <person name="Ortega D.R."/>
            <person name="Lee T.K."/>
            <person name="Vierheilig J."/>
            <person name="Daims H."/>
            <person name="Horn M."/>
            <person name="Wagner M."/>
            <person name="Jensen G.J."/>
            <person name="Kyrpides N.C."/>
            <person name="Koonin E.V."/>
            <person name="Woyke T."/>
        </authorList>
    </citation>
    <scope>NUCLEOTIDE SEQUENCE</scope>
    <source>
        <strain evidence="10">CTV1</strain>
    </source>
</reference>
<keyword evidence="4" id="KW-0067">ATP-binding</keyword>
<evidence type="ECO:0000313" key="10">
    <source>
        <dbReference type="EMBL" id="ARF09196.1"/>
    </source>
</evidence>
<evidence type="ECO:0000256" key="1">
    <source>
        <dbReference type="ARBA" id="ARBA00013165"/>
    </source>
</evidence>
<comment type="catalytic activity">
    <reaction evidence="7">
        <text>tRNA(Ile) + L-isoleucine + ATP = L-isoleucyl-tRNA(Ile) + AMP + diphosphate</text>
        <dbReference type="Rhea" id="RHEA:11060"/>
        <dbReference type="Rhea" id="RHEA-COMP:9666"/>
        <dbReference type="Rhea" id="RHEA-COMP:9695"/>
        <dbReference type="ChEBI" id="CHEBI:30616"/>
        <dbReference type="ChEBI" id="CHEBI:33019"/>
        <dbReference type="ChEBI" id="CHEBI:58045"/>
        <dbReference type="ChEBI" id="CHEBI:78442"/>
        <dbReference type="ChEBI" id="CHEBI:78528"/>
        <dbReference type="ChEBI" id="CHEBI:456215"/>
        <dbReference type="EC" id="6.1.1.5"/>
    </reaction>
</comment>
<dbReference type="Pfam" id="PF19302">
    <property type="entry name" value="DUF5915"/>
    <property type="match status" value="1"/>
</dbReference>
<dbReference type="SUPFAM" id="SSF47323">
    <property type="entry name" value="Anticodon-binding domain of a subclass of class I aminoacyl-tRNA synthetases"/>
    <property type="match status" value="1"/>
</dbReference>
<evidence type="ECO:0000256" key="3">
    <source>
        <dbReference type="ARBA" id="ARBA00022741"/>
    </source>
</evidence>
<proteinExistence type="predicted"/>
<evidence type="ECO:0000256" key="6">
    <source>
        <dbReference type="ARBA" id="ARBA00023146"/>
    </source>
</evidence>
<dbReference type="NCBIfam" id="TIGR00392">
    <property type="entry name" value="ileS"/>
    <property type="match status" value="1"/>
</dbReference>
<dbReference type="GO" id="GO:0000049">
    <property type="term" value="F:tRNA binding"/>
    <property type="evidence" value="ECO:0007669"/>
    <property type="project" value="InterPro"/>
</dbReference>
<dbReference type="InterPro" id="IPR009080">
    <property type="entry name" value="tRNAsynth_Ia_anticodon-bd"/>
</dbReference>
<dbReference type="PANTHER" id="PTHR42780:SF1">
    <property type="entry name" value="ISOLEUCINE--TRNA LIGASE, CYTOPLASMIC"/>
    <property type="match status" value="1"/>
</dbReference>
<protein>
    <recommendedName>
        <fullName evidence="1">isoleucine--tRNA ligase</fullName>
        <ecNumber evidence="1">6.1.1.5</ecNumber>
    </recommendedName>
</protein>
<gene>
    <name evidence="10" type="ORF">Catovirus_2_145</name>
</gene>
<dbReference type="SUPFAM" id="SSF52374">
    <property type="entry name" value="Nucleotidylyl transferase"/>
    <property type="match status" value="1"/>
</dbReference>
<dbReference type="Pfam" id="PF08264">
    <property type="entry name" value="Anticodon_1"/>
    <property type="match status" value="1"/>
</dbReference>
<dbReference type="Pfam" id="PF00133">
    <property type="entry name" value="tRNA-synt_1"/>
    <property type="match status" value="1"/>
</dbReference>